<feature type="transmembrane region" description="Helical" evidence="7">
    <location>
        <begin position="393"/>
        <end position="419"/>
    </location>
</feature>
<organism evidence="10 11">
    <name type="scientific">Sphagnum jensenii</name>
    <dbReference type="NCBI Taxonomy" id="128206"/>
    <lineage>
        <taxon>Eukaryota</taxon>
        <taxon>Viridiplantae</taxon>
        <taxon>Streptophyta</taxon>
        <taxon>Embryophyta</taxon>
        <taxon>Bryophyta</taxon>
        <taxon>Sphagnophytina</taxon>
        <taxon>Sphagnopsida</taxon>
        <taxon>Sphagnales</taxon>
        <taxon>Sphagnaceae</taxon>
        <taxon>Sphagnum</taxon>
    </lineage>
</organism>
<evidence type="ECO:0000259" key="9">
    <source>
        <dbReference type="PROSITE" id="PS50011"/>
    </source>
</evidence>
<keyword evidence="8" id="KW-0732">Signal</keyword>
<keyword evidence="11" id="KW-1185">Reference proteome</keyword>
<dbReference type="Pfam" id="PF00560">
    <property type="entry name" value="LRR_1"/>
    <property type="match status" value="3"/>
</dbReference>
<dbReference type="SUPFAM" id="SSF56112">
    <property type="entry name" value="Protein kinase-like (PK-like)"/>
    <property type="match status" value="1"/>
</dbReference>
<dbReference type="Gene3D" id="3.30.200.20">
    <property type="entry name" value="Phosphorylase Kinase, domain 1"/>
    <property type="match status" value="1"/>
</dbReference>
<evidence type="ECO:0000313" key="11">
    <source>
        <dbReference type="Proteomes" id="UP001497522"/>
    </source>
</evidence>
<dbReference type="InterPro" id="IPR001245">
    <property type="entry name" value="Ser-Thr/Tyr_kinase_cat_dom"/>
</dbReference>
<name>A0ABP0ZZV0_9BRYO</name>
<keyword evidence="3 7" id="KW-0812">Transmembrane</keyword>
<evidence type="ECO:0000256" key="1">
    <source>
        <dbReference type="ARBA" id="ARBA00004370"/>
    </source>
</evidence>
<evidence type="ECO:0000256" key="7">
    <source>
        <dbReference type="SAM" id="Phobius"/>
    </source>
</evidence>
<dbReference type="PANTHER" id="PTHR48008:SF6">
    <property type="entry name" value="LEUCINE-RICH REPEAT RECEPTOR-LIKE PROTEIN KINASE IMK3-RELATED"/>
    <property type="match status" value="1"/>
</dbReference>
<dbReference type="InterPro" id="IPR011009">
    <property type="entry name" value="Kinase-like_dom_sf"/>
</dbReference>
<evidence type="ECO:0000256" key="6">
    <source>
        <dbReference type="ARBA" id="ARBA00023136"/>
    </source>
</evidence>
<comment type="subcellular location">
    <subcellularLocation>
        <location evidence="1">Membrane</location>
    </subcellularLocation>
</comment>
<gene>
    <name evidence="10" type="ORF">CSSPJE1EN2_LOCUS26127</name>
</gene>
<proteinExistence type="predicted"/>
<dbReference type="InterPro" id="IPR032675">
    <property type="entry name" value="LRR_dom_sf"/>
</dbReference>
<evidence type="ECO:0000256" key="5">
    <source>
        <dbReference type="ARBA" id="ARBA00022989"/>
    </source>
</evidence>
<dbReference type="CDD" id="cd14066">
    <property type="entry name" value="STKc_IRAK"/>
    <property type="match status" value="1"/>
</dbReference>
<dbReference type="Proteomes" id="UP001497522">
    <property type="component" value="Unassembled WGS sequence"/>
</dbReference>
<feature type="signal peptide" evidence="8">
    <location>
        <begin position="1"/>
        <end position="35"/>
    </location>
</feature>
<keyword evidence="5 7" id="KW-1133">Transmembrane helix</keyword>
<dbReference type="InterPro" id="IPR001611">
    <property type="entry name" value="Leu-rich_rpt"/>
</dbReference>
<dbReference type="Pfam" id="PF08263">
    <property type="entry name" value="LRRNT_2"/>
    <property type="match status" value="1"/>
</dbReference>
<evidence type="ECO:0000256" key="3">
    <source>
        <dbReference type="ARBA" id="ARBA00022692"/>
    </source>
</evidence>
<dbReference type="SUPFAM" id="SSF52058">
    <property type="entry name" value="L domain-like"/>
    <property type="match status" value="1"/>
</dbReference>
<dbReference type="Pfam" id="PF13855">
    <property type="entry name" value="LRR_8"/>
    <property type="match status" value="1"/>
</dbReference>
<feature type="domain" description="Protein kinase" evidence="9">
    <location>
        <begin position="464"/>
        <end position="744"/>
    </location>
</feature>
<sequence length="754" mass="80578">MHATMGQEKCIRCFLLLRFLLLWWCSCFQLKMVAMQPPDDFPGDGTTDQIPASPQEVLALLRIKQAFTDPTKALGSWNESGEGTCSGTWTGIKCAKGHIAAIALPDKGLGGTLAPEVGQLVALRKLSLHNNAITGPIPSTLATIVTLGGLALFNNQFSGPLPLGLGNLPVLQAVDISHNMLSGSLPADLGNASNLILLNLGFNNLSGSIPPEWARNTKWNYLNVAHNQLSGALPANWSTPSHLQQLIVNNNNISSSLPAQLGDLLTLQSLNLANNQLEGSIPSTFASLVDLTALDLSQNNLSGSIPPHLLSFELTSFNVSYNHLSGPVPSFSHRFNLTSFKPGNVGLCGYLGLSACPILNSTAPRPAVHPAPVAATLQPIVSSSNKRPRLSNLSIIFIALASSLAAIAVGCILGCLCCFRAPQAASVAAGKLEGSPEKEGGGELGGKLVHFDEPLSFTANDLLCATAEVLGKSIYGTVYKARLENGNNIAVKRLREGIVKSQRDFEKEVDILSKIRHPNLLALRAFYWGPKQEKLLVFDYMTGRSLTELLHARDSETTLDWEKRIRIATGAAHGLLHLHSVEKMVHGNLTATNILLDTSMYPTINACISGYGLSCLMTPVANGNIVATTSSLGYCAPELTKIKKASTKSDVYSFGIILLELLTGKAPADVTAREGATDLPDYVAEVAKENWTAEVFDLELMKGAAAPSEEELITALQLAMRCVASAPASRPDMDEVVRVLHDLHPGEQFRTQSA</sequence>
<keyword evidence="6 7" id="KW-0472">Membrane</keyword>
<dbReference type="InterPro" id="IPR013210">
    <property type="entry name" value="LRR_N_plant-typ"/>
</dbReference>
<keyword evidence="4" id="KW-0677">Repeat</keyword>
<dbReference type="PROSITE" id="PS50011">
    <property type="entry name" value="PROTEIN_KINASE_DOM"/>
    <property type="match status" value="1"/>
</dbReference>
<dbReference type="Gene3D" id="3.80.10.10">
    <property type="entry name" value="Ribonuclease Inhibitor"/>
    <property type="match status" value="2"/>
</dbReference>
<dbReference type="EMBL" id="CAXHBF010000441">
    <property type="protein sequence ID" value="CAK9856195.1"/>
    <property type="molecule type" value="Genomic_DNA"/>
</dbReference>
<dbReference type="InterPro" id="IPR052451">
    <property type="entry name" value="Ser/Thr_kinase-like"/>
</dbReference>
<reference evidence="10" key="1">
    <citation type="submission" date="2024-03" db="EMBL/GenBank/DDBJ databases">
        <authorList>
            <consortium name="ELIXIR-Norway"/>
            <consortium name="Elixir Norway"/>
        </authorList>
    </citation>
    <scope>NUCLEOTIDE SEQUENCE</scope>
</reference>
<evidence type="ECO:0000313" key="10">
    <source>
        <dbReference type="EMBL" id="CAK9856195.1"/>
    </source>
</evidence>
<dbReference type="InterPro" id="IPR000719">
    <property type="entry name" value="Prot_kinase_dom"/>
</dbReference>
<evidence type="ECO:0000256" key="8">
    <source>
        <dbReference type="SAM" id="SignalP"/>
    </source>
</evidence>
<protein>
    <recommendedName>
        <fullName evidence="9">Protein kinase domain-containing protein</fullName>
    </recommendedName>
</protein>
<comment type="caution">
    <text evidence="10">The sequence shown here is derived from an EMBL/GenBank/DDBJ whole genome shotgun (WGS) entry which is preliminary data.</text>
</comment>
<accession>A0ABP0ZZV0</accession>
<evidence type="ECO:0000256" key="4">
    <source>
        <dbReference type="ARBA" id="ARBA00022737"/>
    </source>
</evidence>
<dbReference type="Pfam" id="PF07714">
    <property type="entry name" value="PK_Tyr_Ser-Thr"/>
    <property type="match status" value="1"/>
</dbReference>
<dbReference type="Gene3D" id="1.10.510.10">
    <property type="entry name" value="Transferase(Phosphotransferase) domain 1"/>
    <property type="match status" value="1"/>
</dbReference>
<keyword evidence="2" id="KW-0433">Leucine-rich repeat</keyword>
<evidence type="ECO:0000256" key="2">
    <source>
        <dbReference type="ARBA" id="ARBA00022614"/>
    </source>
</evidence>
<feature type="chain" id="PRO_5046768401" description="Protein kinase domain-containing protein" evidence="8">
    <location>
        <begin position="36"/>
        <end position="754"/>
    </location>
</feature>
<dbReference type="PANTHER" id="PTHR48008">
    <property type="entry name" value="LEUCINE-RICH REPEAT RECEPTOR-LIKE PROTEIN KINASE IMK3-RELATED"/>
    <property type="match status" value="1"/>
</dbReference>